<reference evidence="11 12" key="1">
    <citation type="submission" date="2014-01" db="EMBL/GenBank/DDBJ databases">
        <title>Genome sequencing of Thermotog hypogea.</title>
        <authorList>
            <person name="Zhang X."/>
            <person name="Alvare G."/>
            <person name="Fristensky B."/>
            <person name="Chen L."/>
            <person name="Suen T."/>
            <person name="Chen Q."/>
            <person name="Ma K."/>
        </authorList>
    </citation>
    <scope>NUCLEOTIDE SEQUENCE [LARGE SCALE GENOMIC DNA]</scope>
    <source>
        <strain evidence="11 12">DSM 11164</strain>
    </source>
</reference>
<feature type="transmembrane region" description="Helical" evidence="9">
    <location>
        <begin position="85"/>
        <end position="107"/>
    </location>
</feature>
<comment type="subcellular location">
    <subcellularLocation>
        <location evidence="1">Cell inner membrane</location>
        <topology evidence="1">Multi-pass membrane protein</topology>
    </subcellularLocation>
</comment>
<keyword evidence="7 9" id="KW-0472">Membrane</keyword>
<keyword evidence="3" id="KW-1003">Cell membrane</keyword>
<evidence type="ECO:0000313" key="12">
    <source>
        <dbReference type="Proteomes" id="UP000077469"/>
    </source>
</evidence>
<dbReference type="PaxDb" id="1123384-AJ81_05855"/>
<proteinExistence type="inferred from homology"/>
<dbReference type="AlphaFoldDB" id="A0A0X1KTW8"/>
<dbReference type="PATRIC" id="fig|1123384.7.peg.1173"/>
<evidence type="ECO:0000256" key="1">
    <source>
        <dbReference type="ARBA" id="ARBA00004429"/>
    </source>
</evidence>
<evidence type="ECO:0000313" key="11">
    <source>
        <dbReference type="EMBL" id="AJC74768.1"/>
    </source>
</evidence>
<keyword evidence="12" id="KW-1185">Reference proteome</keyword>
<evidence type="ECO:0000256" key="4">
    <source>
        <dbReference type="ARBA" id="ARBA00022519"/>
    </source>
</evidence>
<feature type="domain" description="Tripartite ATP-independent periplasmic transporters DctQ component" evidence="10">
    <location>
        <begin position="23"/>
        <end position="149"/>
    </location>
</feature>
<keyword evidence="2" id="KW-0813">Transport</keyword>
<feature type="transmembrane region" description="Helical" evidence="9">
    <location>
        <begin position="47"/>
        <end position="64"/>
    </location>
</feature>
<accession>A0A0X1KTW8</accession>
<feature type="transmembrane region" description="Helical" evidence="9">
    <location>
        <begin position="127"/>
        <end position="148"/>
    </location>
</feature>
<evidence type="ECO:0000256" key="6">
    <source>
        <dbReference type="ARBA" id="ARBA00022989"/>
    </source>
</evidence>
<sequence>MKVLKKIKDIFQIHVPAVCVLILFLSMFSQVVLRYVFRHPSPEAFEISSYSFVWSVLLGAALANRYKNHIKFDIIYNKFPRKAQIVTDVFFDVFFSSLLIISLKPVVSQALWYKIIRSEVLGIPWTYLALCLPIAMVLMIIDNVRFIFLNLRELFFREPYKMEERPWR</sequence>
<dbReference type="InterPro" id="IPR007387">
    <property type="entry name" value="TRAP_DctQ"/>
</dbReference>
<dbReference type="GO" id="GO:0005886">
    <property type="term" value="C:plasma membrane"/>
    <property type="evidence" value="ECO:0007669"/>
    <property type="project" value="UniProtKB-SubCell"/>
</dbReference>
<dbReference type="EMBL" id="CP007141">
    <property type="protein sequence ID" value="AJC74768.1"/>
    <property type="molecule type" value="Genomic_DNA"/>
</dbReference>
<keyword evidence="6 9" id="KW-1133">Transmembrane helix</keyword>
<keyword evidence="5 9" id="KW-0812">Transmembrane</keyword>
<evidence type="ECO:0000256" key="7">
    <source>
        <dbReference type="ARBA" id="ARBA00023136"/>
    </source>
</evidence>
<dbReference type="PANTHER" id="PTHR35011">
    <property type="entry name" value="2,3-DIKETO-L-GULONATE TRAP TRANSPORTER SMALL PERMEASE PROTEIN YIAM"/>
    <property type="match status" value="1"/>
</dbReference>
<evidence type="ECO:0000256" key="3">
    <source>
        <dbReference type="ARBA" id="ARBA00022475"/>
    </source>
</evidence>
<dbReference type="KEGG" id="phy:AJ81_05855"/>
<dbReference type="InterPro" id="IPR055348">
    <property type="entry name" value="DctQ"/>
</dbReference>
<evidence type="ECO:0000256" key="8">
    <source>
        <dbReference type="ARBA" id="ARBA00038436"/>
    </source>
</evidence>
<dbReference type="STRING" id="1123384.AJ81_05855"/>
<dbReference type="Pfam" id="PF04290">
    <property type="entry name" value="DctQ"/>
    <property type="match status" value="1"/>
</dbReference>
<evidence type="ECO:0000259" key="10">
    <source>
        <dbReference type="Pfam" id="PF04290"/>
    </source>
</evidence>
<dbReference type="Proteomes" id="UP000077469">
    <property type="component" value="Chromosome"/>
</dbReference>
<gene>
    <name evidence="11" type="ORF">AJ81_05855</name>
</gene>
<evidence type="ECO:0000256" key="5">
    <source>
        <dbReference type="ARBA" id="ARBA00022692"/>
    </source>
</evidence>
<evidence type="ECO:0000256" key="9">
    <source>
        <dbReference type="SAM" id="Phobius"/>
    </source>
</evidence>
<protein>
    <recommendedName>
        <fullName evidence="10">Tripartite ATP-independent periplasmic transporters DctQ component domain-containing protein</fullName>
    </recommendedName>
</protein>
<keyword evidence="4" id="KW-0997">Cell inner membrane</keyword>
<comment type="similarity">
    <text evidence="8">Belongs to the TRAP transporter small permease family.</text>
</comment>
<organism evidence="11 12">
    <name type="scientific">Pseudothermotoga hypogea DSM 11164 = NBRC 106472</name>
    <dbReference type="NCBI Taxonomy" id="1123384"/>
    <lineage>
        <taxon>Bacteria</taxon>
        <taxon>Thermotogati</taxon>
        <taxon>Thermotogota</taxon>
        <taxon>Thermotogae</taxon>
        <taxon>Thermotogales</taxon>
        <taxon>Thermotogaceae</taxon>
        <taxon>Pseudothermotoga</taxon>
    </lineage>
</organism>
<feature type="transmembrane region" description="Helical" evidence="9">
    <location>
        <begin position="12"/>
        <end position="35"/>
    </location>
</feature>
<dbReference type="RefSeq" id="WP_051368712.1">
    <property type="nucleotide sequence ID" value="NC_022795.1"/>
</dbReference>
<evidence type="ECO:0000256" key="2">
    <source>
        <dbReference type="ARBA" id="ARBA00022448"/>
    </source>
</evidence>
<dbReference type="OrthoDB" id="45144at2"/>
<name>A0A0X1KTW8_9THEM</name>